<dbReference type="Gene3D" id="2.130.10.30">
    <property type="entry name" value="Regulator of chromosome condensation 1/beta-lactamase-inhibitor protein II"/>
    <property type="match status" value="1"/>
</dbReference>
<gene>
    <name evidence="2" type="ORF">PAC_02854</name>
</gene>
<dbReference type="SUPFAM" id="SSF50985">
    <property type="entry name" value="RCC1/BLIP-II"/>
    <property type="match status" value="1"/>
</dbReference>
<dbReference type="InterPro" id="IPR000408">
    <property type="entry name" value="Reg_chr_condens"/>
</dbReference>
<dbReference type="Pfam" id="PF13540">
    <property type="entry name" value="RCC1_2"/>
    <property type="match status" value="1"/>
</dbReference>
<dbReference type="InterPro" id="IPR051553">
    <property type="entry name" value="Ran_GTPase-activating"/>
</dbReference>
<dbReference type="InterPro" id="IPR009091">
    <property type="entry name" value="RCC1/BLIP-II"/>
</dbReference>
<dbReference type="PANTHER" id="PTHR45982">
    <property type="entry name" value="REGULATOR OF CHROMOSOME CONDENSATION"/>
    <property type="match status" value="1"/>
</dbReference>
<sequence length="329" mass="35914">MELWASGFNAWGQLDFEQLPETEHRDLKEFKCILKDERIELVRTTLSATLVKLSTGLHTAGCSDALIEHCISKQDSLPNLAVAGNDKVVSQYYFTYDTPDSVTEKPKSNHIESIDVHPTEAKSSVLKQYNSFKSFLKNDGEKLRNYIYGGTTQIVANQCTFTAFTSGGEVWTWGDGRYEACLGREVSDASPATIPCVVEDLLDLPTGSIRKISSGGYVTAALTEGNDLYVWGGRPGLTKLLEDLTGAPMPVDFDGQDVLDVAVSMNHMIALTTGGKLFVVGDGSNGQLGLDIKELATWKEVTLPLKDNRRIAGVYTGYKNSLVVVEGIT</sequence>
<evidence type="ECO:0000313" key="2">
    <source>
        <dbReference type="EMBL" id="CZR52976.1"/>
    </source>
</evidence>
<dbReference type="STRING" id="576137.A0A1L7WJM0"/>
<dbReference type="EMBL" id="FJOG01000003">
    <property type="protein sequence ID" value="CZR52976.1"/>
    <property type="molecule type" value="Genomic_DNA"/>
</dbReference>
<proteinExistence type="predicted"/>
<accession>A0A1L7WJM0</accession>
<evidence type="ECO:0000313" key="3">
    <source>
        <dbReference type="Proteomes" id="UP000184330"/>
    </source>
</evidence>
<name>A0A1L7WJM0_9HELO</name>
<dbReference type="PANTHER" id="PTHR45982:SF1">
    <property type="entry name" value="REGULATOR OF CHROMOSOME CONDENSATION"/>
    <property type="match status" value="1"/>
</dbReference>
<protein>
    <submittedName>
        <fullName evidence="2">Uncharacterized protein</fullName>
    </submittedName>
</protein>
<dbReference type="PROSITE" id="PS50012">
    <property type="entry name" value="RCC1_3"/>
    <property type="match status" value="2"/>
</dbReference>
<keyword evidence="3" id="KW-1185">Reference proteome</keyword>
<organism evidence="2 3">
    <name type="scientific">Phialocephala subalpina</name>
    <dbReference type="NCBI Taxonomy" id="576137"/>
    <lineage>
        <taxon>Eukaryota</taxon>
        <taxon>Fungi</taxon>
        <taxon>Dikarya</taxon>
        <taxon>Ascomycota</taxon>
        <taxon>Pezizomycotina</taxon>
        <taxon>Leotiomycetes</taxon>
        <taxon>Helotiales</taxon>
        <taxon>Mollisiaceae</taxon>
        <taxon>Phialocephala</taxon>
        <taxon>Phialocephala fortinii species complex</taxon>
    </lineage>
</organism>
<dbReference type="Pfam" id="PF00415">
    <property type="entry name" value="RCC1"/>
    <property type="match status" value="1"/>
</dbReference>
<dbReference type="AlphaFoldDB" id="A0A1L7WJM0"/>
<dbReference type="Proteomes" id="UP000184330">
    <property type="component" value="Unassembled WGS sequence"/>
</dbReference>
<feature type="repeat" description="RCC1" evidence="1">
    <location>
        <begin position="275"/>
        <end position="327"/>
    </location>
</feature>
<feature type="repeat" description="RCC1" evidence="1">
    <location>
        <begin position="168"/>
        <end position="225"/>
    </location>
</feature>
<reference evidence="2 3" key="1">
    <citation type="submission" date="2016-03" db="EMBL/GenBank/DDBJ databases">
        <authorList>
            <person name="Ploux O."/>
        </authorList>
    </citation>
    <scope>NUCLEOTIDE SEQUENCE [LARGE SCALE GENOMIC DNA]</scope>
    <source>
        <strain evidence="2 3">UAMH 11012</strain>
    </source>
</reference>
<dbReference type="OrthoDB" id="5370059at2759"/>
<evidence type="ECO:0000256" key="1">
    <source>
        <dbReference type="PROSITE-ProRule" id="PRU00235"/>
    </source>
</evidence>